<proteinExistence type="inferred from homology"/>
<dbReference type="PANTHER" id="PTHR12599">
    <property type="entry name" value="PTERIN-4-ALPHA-CARBINOLAMINE DEHYDRATASE"/>
    <property type="match status" value="1"/>
</dbReference>
<evidence type="ECO:0000313" key="6">
    <source>
        <dbReference type="Proteomes" id="UP000027982"/>
    </source>
</evidence>
<sequence>MADLEYRLLSADELESGLAGLPGWKVENGEIAKTFEFKNYKDGLVFAVAAGYLADRLDHHPNLLVTYGKVRISVNTHSVEGLSPYDLELARRIERIV</sequence>
<evidence type="ECO:0000313" key="5">
    <source>
        <dbReference type="EMBL" id="AIE86441.1"/>
    </source>
</evidence>
<dbReference type="RefSeq" id="WP_025229593.1">
    <property type="nucleotide sequence ID" value="NZ_CP007139.1"/>
</dbReference>
<evidence type="ECO:0000256" key="1">
    <source>
        <dbReference type="ARBA" id="ARBA00001554"/>
    </source>
</evidence>
<dbReference type="Proteomes" id="UP000027982">
    <property type="component" value="Chromosome"/>
</dbReference>
<accession>A0A068NSM5</accession>
<dbReference type="STRING" id="661478.OP10G_3073"/>
<keyword evidence="6" id="KW-1185">Reference proteome</keyword>
<dbReference type="InterPro" id="IPR001533">
    <property type="entry name" value="Pterin_deHydtase"/>
</dbReference>
<dbReference type="InterPro" id="IPR036428">
    <property type="entry name" value="PCD_sf"/>
</dbReference>
<dbReference type="EMBL" id="CP007139">
    <property type="protein sequence ID" value="AIE86441.1"/>
    <property type="molecule type" value="Genomic_DNA"/>
</dbReference>
<dbReference type="GO" id="GO:0008124">
    <property type="term" value="F:4-alpha-hydroxytetrahydrobiopterin dehydratase activity"/>
    <property type="evidence" value="ECO:0007669"/>
    <property type="project" value="UniProtKB-UniRule"/>
</dbReference>
<dbReference type="HAMAP" id="MF_00434">
    <property type="entry name" value="Pterin_4_alpha"/>
    <property type="match status" value="1"/>
</dbReference>
<comment type="similarity">
    <text evidence="2 4">Belongs to the pterin-4-alpha-carbinolamine dehydratase family.</text>
</comment>
<dbReference type="OrthoDB" id="9800108at2"/>
<evidence type="ECO:0000256" key="2">
    <source>
        <dbReference type="ARBA" id="ARBA00006472"/>
    </source>
</evidence>
<dbReference type="eggNOG" id="COG2154">
    <property type="taxonomic scope" value="Bacteria"/>
</dbReference>
<evidence type="ECO:0000256" key="4">
    <source>
        <dbReference type="HAMAP-Rule" id="MF_00434"/>
    </source>
</evidence>
<dbReference type="PANTHER" id="PTHR12599:SF0">
    <property type="entry name" value="PTERIN-4-ALPHA-CARBINOLAMINE DEHYDRATASE"/>
    <property type="match status" value="1"/>
</dbReference>
<dbReference type="CDD" id="cd00488">
    <property type="entry name" value="PCD_DCoH"/>
    <property type="match status" value="1"/>
</dbReference>
<reference evidence="5 6" key="1">
    <citation type="journal article" date="2014" name="PLoS ONE">
        <title>The first complete genome sequence of the class fimbriimonadia in the phylum armatimonadetes.</title>
        <authorList>
            <person name="Hu Z.Y."/>
            <person name="Wang Y.Z."/>
            <person name="Im W.T."/>
            <person name="Wang S.Y."/>
            <person name="Zhao G.P."/>
            <person name="Zheng H.J."/>
            <person name="Quan Z.X."/>
        </authorList>
    </citation>
    <scope>NUCLEOTIDE SEQUENCE [LARGE SCALE GENOMIC DNA]</scope>
    <source>
        <strain evidence="5">Gsoil 348</strain>
    </source>
</reference>
<dbReference type="GO" id="GO:0006729">
    <property type="term" value="P:tetrahydrobiopterin biosynthetic process"/>
    <property type="evidence" value="ECO:0007669"/>
    <property type="project" value="InterPro"/>
</dbReference>
<dbReference type="EC" id="4.2.1.96" evidence="4"/>
<dbReference type="NCBIfam" id="NF002017">
    <property type="entry name" value="PRK00823.1-2"/>
    <property type="match status" value="1"/>
</dbReference>
<organism evidence="5 6">
    <name type="scientific">Fimbriimonas ginsengisoli Gsoil 348</name>
    <dbReference type="NCBI Taxonomy" id="661478"/>
    <lineage>
        <taxon>Bacteria</taxon>
        <taxon>Bacillati</taxon>
        <taxon>Armatimonadota</taxon>
        <taxon>Fimbriimonadia</taxon>
        <taxon>Fimbriimonadales</taxon>
        <taxon>Fimbriimonadaceae</taxon>
        <taxon>Fimbriimonas</taxon>
    </lineage>
</organism>
<comment type="catalytic activity">
    <reaction evidence="1 4">
        <text>(4aS,6R)-4a-hydroxy-L-erythro-5,6,7,8-tetrahydrobiopterin = (6R)-L-erythro-6,7-dihydrobiopterin + H2O</text>
        <dbReference type="Rhea" id="RHEA:11920"/>
        <dbReference type="ChEBI" id="CHEBI:15377"/>
        <dbReference type="ChEBI" id="CHEBI:15642"/>
        <dbReference type="ChEBI" id="CHEBI:43120"/>
        <dbReference type="EC" id="4.2.1.96"/>
    </reaction>
</comment>
<dbReference type="Pfam" id="PF01329">
    <property type="entry name" value="Pterin_4a"/>
    <property type="match status" value="1"/>
</dbReference>
<dbReference type="Gene3D" id="3.30.1360.20">
    <property type="entry name" value="Transcriptional coactivator/pterin dehydratase"/>
    <property type="match status" value="1"/>
</dbReference>
<keyword evidence="3 4" id="KW-0456">Lyase</keyword>
<evidence type="ECO:0000256" key="3">
    <source>
        <dbReference type="ARBA" id="ARBA00023239"/>
    </source>
</evidence>
<dbReference type="KEGG" id="fgi:OP10G_3073"/>
<protein>
    <recommendedName>
        <fullName evidence="4">Putative pterin-4-alpha-carbinolamine dehydratase</fullName>
        <shortName evidence="4">PHS</shortName>
        <ecNumber evidence="4">4.2.1.96</ecNumber>
    </recommendedName>
    <alternativeName>
        <fullName evidence="4">4-alpha-hydroxy-tetrahydropterin dehydratase</fullName>
    </alternativeName>
    <alternativeName>
        <fullName evidence="4">Pterin carbinolamine dehydratase</fullName>
        <shortName evidence="4">PCD</shortName>
    </alternativeName>
</protein>
<gene>
    <name evidence="5" type="ORF">OP10G_3073</name>
</gene>
<dbReference type="HOGENOM" id="CLU_081974_4_3_0"/>
<name>A0A068NSM5_FIMGI</name>
<dbReference type="SUPFAM" id="SSF55248">
    <property type="entry name" value="PCD-like"/>
    <property type="match status" value="1"/>
</dbReference>
<dbReference type="AlphaFoldDB" id="A0A068NSM5"/>